<name>A0AAV1K814_9NEOP</name>
<comment type="caution">
    <text evidence="2">The sequence shown here is derived from an EMBL/GenBank/DDBJ whole genome shotgun (WGS) entry which is preliminary data.</text>
</comment>
<dbReference type="GO" id="GO:0015074">
    <property type="term" value="P:DNA integration"/>
    <property type="evidence" value="ECO:0007669"/>
    <property type="project" value="InterPro"/>
</dbReference>
<keyword evidence="3" id="KW-1185">Reference proteome</keyword>
<dbReference type="Pfam" id="PF00665">
    <property type="entry name" value="rve"/>
    <property type="match status" value="1"/>
</dbReference>
<dbReference type="GO" id="GO:0003676">
    <property type="term" value="F:nucleic acid binding"/>
    <property type="evidence" value="ECO:0007669"/>
    <property type="project" value="InterPro"/>
</dbReference>
<dbReference type="Gene3D" id="3.30.420.10">
    <property type="entry name" value="Ribonuclease H-like superfamily/Ribonuclease H"/>
    <property type="match status" value="1"/>
</dbReference>
<dbReference type="SUPFAM" id="SSF53098">
    <property type="entry name" value="Ribonuclease H-like"/>
    <property type="match status" value="1"/>
</dbReference>
<dbReference type="AlphaFoldDB" id="A0AAV1K814"/>
<evidence type="ECO:0000313" key="3">
    <source>
        <dbReference type="Proteomes" id="UP001314205"/>
    </source>
</evidence>
<accession>A0AAV1K814</accession>
<evidence type="ECO:0000259" key="1">
    <source>
        <dbReference type="PROSITE" id="PS50994"/>
    </source>
</evidence>
<dbReference type="InterPro" id="IPR001584">
    <property type="entry name" value="Integrase_cat-core"/>
</dbReference>
<reference evidence="2 3" key="1">
    <citation type="submission" date="2023-11" db="EMBL/GenBank/DDBJ databases">
        <authorList>
            <person name="Hedman E."/>
            <person name="Englund M."/>
            <person name="Stromberg M."/>
            <person name="Nyberg Akerstrom W."/>
            <person name="Nylinder S."/>
            <person name="Jareborg N."/>
            <person name="Kallberg Y."/>
            <person name="Kronander E."/>
        </authorList>
    </citation>
    <scope>NUCLEOTIDE SEQUENCE [LARGE SCALE GENOMIC DNA]</scope>
</reference>
<protein>
    <recommendedName>
        <fullName evidence="1">Integrase catalytic domain-containing protein</fullName>
    </recommendedName>
</protein>
<proteinExistence type="predicted"/>
<dbReference type="Proteomes" id="UP001314205">
    <property type="component" value="Unassembled WGS sequence"/>
</dbReference>
<dbReference type="PANTHER" id="PTHR37984:SF5">
    <property type="entry name" value="PROTEIN NYNRIN-LIKE"/>
    <property type="match status" value="1"/>
</dbReference>
<dbReference type="PROSITE" id="PS50994">
    <property type="entry name" value="INTEGRASE"/>
    <property type="match status" value="1"/>
</dbReference>
<dbReference type="PANTHER" id="PTHR37984">
    <property type="entry name" value="PROTEIN CBG26694"/>
    <property type="match status" value="1"/>
</dbReference>
<evidence type="ECO:0000313" key="2">
    <source>
        <dbReference type="EMBL" id="CAK1579236.1"/>
    </source>
</evidence>
<dbReference type="InterPro" id="IPR050951">
    <property type="entry name" value="Retrovirus_Pol_polyprotein"/>
</dbReference>
<dbReference type="EMBL" id="CAVLGL010000002">
    <property type="protein sequence ID" value="CAK1579236.1"/>
    <property type="molecule type" value="Genomic_DNA"/>
</dbReference>
<dbReference type="InterPro" id="IPR012337">
    <property type="entry name" value="RNaseH-like_sf"/>
</dbReference>
<dbReference type="InterPro" id="IPR036397">
    <property type="entry name" value="RNaseH_sf"/>
</dbReference>
<organism evidence="2 3">
    <name type="scientific">Parnassius mnemosyne</name>
    <name type="common">clouded apollo</name>
    <dbReference type="NCBI Taxonomy" id="213953"/>
    <lineage>
        <taxon>Eukaryota</taxon>
        <taxon>Metazoa</taxon>
        <taxon>Ecdysozoa</taxon>
        <taxon>Arthropoda</taxon>
        <taxon>Hexapoda</taxon>
        <taxon>Insecta</taxon>
        <taxon>Pterygota</taxon>
        <taxon>Neoptera</taxon>
        <taxon>Endopterygota</taxon>
        <taxon>Lepidoptera</taxon>
        <taxon>Glossata</taxon>
        <taxon>Ditrysia</taxon>
        <taxon>Papilionoidea</taxon>
        <taxon>Papilionidae</taxon>
        <taxon>Parnassiinae</taxon>
        <taxon>Parnassini</taxon>
        <taxon>Parnassius</taxon>
        <taxon>Driopa</taxon>
    </lineage>
</organism>
<sequence length="125" mass="14056">MRSDIEDYVKKCKACQENKALRKINKAPMEITTTSTAPFQRVALDILGPLPESGTAKLRYILTLQDDLTKYSVAYPIRSTTAEETSDCLIHFISLFGIPKSILTDQGTNFTSDLFKTTCQFLKIK</sequence>
<gene>
    <name evidence="2" type="ORF">PARMNEM_LOCUS1208</name>
</gene>
<feature type="domain" description="Integrase catalytic" evidence="1">
    <location>
        <begin position="34"/>
        <end position="125"/>
    </location>
</feature>